<dbReference type="GO" id="GO:0000463">
    <property type="term" value="P:maturation of LSU-rRNA from tricistronic rRNA transcript (SSU-rRNA, 5.8S rRNA, LSU-rRNA)"/>
    <property type="evidence" value="ECO:0007669"/>
    <property type="project" value="TreeGrafter"/>
</dbReference>
<feature type="compositionally biased region" description="Acidic residues" evidence="5">
    <location>
        <begin position="318"/>
        <end position="329"/>
    </location>
</feature>
<comment type="subcellular location">
    <subcellularLocation>
        <location evidence="1 4">Nucleus</location>
        <location evidence="1 4">Nucleolus</location>
    </subcellularLocation>
</comment>
<dbReference type="GO" id="GO:0005730">
    <property type="term" value="C:nucleolus"/>
    <property type="evidence" value="ECO:0007669"/>
    <property type="project" value="UniProtKB-SubCell"/>
</dbReference>
<dbReference type="InParanoid" id="A0A2T2ZYA2"/>
<evidence type="ECO:0000256" key="4">
    <source>
        <dbReference type="RuleBase" id="RU367086"/>
    </source>
</evidence>
<evidence type="ECO:0000313" key="8">
    <source>
        <dbReference type="Proteomes" id="UP000241462"/>
    </source>
</evidence>
<dbReference type="EMBL" id="KZ678566">
    <property type="protein sequence ID" value="PSR79426.1"/>
    <property type="molecule type" value="Genomic_DNA"/>
</dbReference>
<organism evidence="7 8">
    <name type="scientific">Coniella lustricola</name>
    <dbReference type="NCBI Taxonomy" id="2025994"/>
    <lineage>
        <taxon>Eukaryota</taxon>
        <taxon>Fungi</taxon>
        <taxon>Dikarya</taxon>
        <taxon>Ascomycota</taxon>
        <taxon>Pezizomycotina</taxon>
        <taxon>Sordariomycetes</taxon>
        <taxon>Sordariomycetidae</taxon>
        <taxon>Diaporthales</taxon>
        <taxon>Schizoparmaceae</taxon>
        <taxon>Coniella</taxon>
    </lineage>
</organism>
<gene>
    <name evidence="7" type="ORF">BD289DRAFT_455826</name>
</gene>
<dbReference type="PANTHER" id="PTHR12728:SF0">
    <property type="entry name" value="RIBOSOME PRODUCTION FACTOR 2 HOMOLOG"/>
    <property type="match status" value="1"/>
</dbReference>
<dbReference type="InterPro" id="IPR007109">
    <property type="entry name" value="Brix"/>
</dbReference>
<feature type="region of interest" description="Disordered" evidence="5">
    <location>
        <begin position="289"/>
        <end position="338"/>
    </location>
</feature>
<reference evidence="7 8" key="1">
    <citation type="journal article" date="2018" name="Mycol. Prog.">
        <title>Coniella lustricola, a new species from submerged detritus.</title>
        <authorList>
            <person name="Raudabaugh D.B."/>
            <person name="Iturriaga T."/>
            <person name="Carver A."/>
            <person name="Mondo S."/>
            <person name="Pangilinan J."/>
            <person name="Lipzen A."/>
            <person name="He G."/>
            <person name="Amirebrahimi M."/>
            <person name="Grigoriev I.V."/>
            <person name="Miller A.N."/>
        </authorList>
    </citation>
    <scope>NUCLEOTIDE SEQUENCE [LARGE SCALE GENOMIC DNA]</scope>
    <source>
        <strain evidence="7 8">B22-T-1</strain>
    </source>
</reference>
<dbReference type="PANTHER" id="PTHR12728">
    <property type="entry name" value="BRIX DOMAIN CONTAINING PROTEIN"/>
    <property type="match status" value="1"/>
</dbReference>
<evidence type="ECO:0000256" key="5">
    <source>
        <dbReference type="SAM" id="MobiDB-lite"/>
    </source>
</evidence>
<dbReference type="PROSITE" id="PS50833">
    <property type="entry name" value="BRIX"/>
    <property type="match status" value="1"/>
</dbReference>
<feature type="compositionally biased region" description="Basic residues" evidence="5">
    <location>
        <begin position="1"/>
        <end position="13"/>
    </location>
</feature>
<sequence length="338" mass="37879">MLRQIKPRNARSKRALDKRAPKAVENPKTVLFLRGTTCSQITQDALNDLYQLRQPLAKKFTKKNAIHPFEDATSLEFFSEKNDASFLVFGSSSKKRPHCLTFVRTFGYKILDMLELYLDASSDDAYRRLDQFKGVKPAVGLRPMLVFAGAAFESTVANEYTMAKSMLTDFFAGERNADKVDVEGLKYMICVTAEDEHSGDVLGDGSSNKPAIHVRAYLIRTKRSGQRLPRVEVEEMGPRMDFRVGRIQEPEKDMLKEALKKAKTEERTKKNVSMDIMGDKIGRIHVGKQDMSGLQTRKMKGLKRGRDEDVAADVGIGADDDDAGQDASDDGASAKRRK</sequence>
<dbReference type="Proteomes" id="UP000241462">
    <property type="component" value="Unassembled WGS sequence"/>
</dbReference>
<dbReference type="GO" id="GO:0000027">
    <property type="term" value="P:ribosomal large subunit assembly"/>
    <property type="evidence" value="ECO:0007669"/>
    <property type="project" value="InterPro"/>
</dbReference>
<keyword evidence="8" id="KW-1185">Reference proteome</keyword>
<dbReference type="STRING" id="2025994.A0A2T2ZYA2"/>
<evidence type="ECO:0000256" key="2">
    <source>
        <dbReference type="ARBA" id="ARBA00010782"/>
    </source>
</evidence>
<keyword evidence="3 4" id="KW-0539">Nucleus</keyword>
<evidence type="ECO:0000259" key="6">
    <source>
        <dbReference type="PROSITE" id="PS50833"/>
    </source>
</evidence>
<evidence type="ECO:0000256" key="3">
    <source>
        <dbReference type="ARBA" id="ARBA00023242"/>
    </source>
</evidence>
<dbReference type="InterPro" id="IPR039770">
    <property type="entry name" value="Rpf2"/>
</dbReference>
<dbReference type="FunCoup" id="A0A2T2ZYA2">
    <property type="interactions" value="939"/>
</dbReference>
<name>A0A2T2ZYA2_9PEZI</name>
<dbReference type="SMART" id="SM00879">
    <property type="entry name" value="Brix"/>
    <property type="match status" value="1"/>
</dbReference>
<comment type="similarity">
    <text evidence="2 4">Belongs to the RPF2 family.</text>
</comment>
<feature type="region of interest" description="Disordered" evidence="5">
    <location>
        <begin position="1"/>
        <end position="21"/>
    </location>
</feature>
<evidence type="ECO:0000313" key="7">
    <source>
        <dbReference type="EMBL" id="PSR79426.1"/>
    </source>
</evidence>
<feature type="domain" description="Brix" evidence="6">
    <location>
        <begin position="28"/>
        <end position="253"/>
    </location>
</feature>
<evidence type="ECO:0000256" key="1">
    <source>
        <dbReference type="ARBA" id="ARBA00004604"/>
    </source>
</evidence>
<dbReference type="AlphaFoldDB" id="A0A2T2ZYA2"/>
<dbReference type="GO" id="GO:0019843">
    <property type="term" value="F:rRNA binding"/>
    <property type="evidence" value="ECO:0007669"/>
    <property type="project" value="UniProtKB-UniRule"/>
</dbReference>
<proteinExistence type="inferred from homology"/>
<dbReference type="Pfam" id="PF04427">
    <property type="entry name" value="Brix"/>
    <property type="match status" value="1"/>
</dbReference>
<protein>
    <recommendedName>
        <fullName evidence="4">Ribosome production factor 2 homolog</fullName>
    </recommendedName>
    <alternativeName>
        <fullName evidence="4">Ribosome biogenesis protein RPF2 homolog</fullName>
    </alternativeName>
</protein>
<accession>A0A2T2ZYA2</accession>
<dbReference type="OrthoDB" id="407658at2759"/>